<dbReference type="SUPFAM" id="SSF52266">
    <property type="entry name" value="SGNH hydrolase"/>
    <property type="match status" value="1"/>
</dbReference>
<organism evidence="2 3">
    <name type="scientific">Corynebacterium terpenotabidum Y-11</name>
    <dbReference type="NCBI Taxonomy" id="1200352"/>
    <lineage>
        <taxon>Bacteria</taxon>
        <taxon>Bacillati</taxon>
        <taxon>Actinomycetota</taxon>
        <taxon>Actinomycetes</taxon>
        <taxon>Mycobacteriales</taxon>
        <taxon>Corynebacteriaceae</taxon>
        <taxon>Corynebacterium</taxon>
    </lineage>
</organism>
<dbReference type="Proteomes" id="UP000014809">
    <property type="component" value="Chromosome"/>
</dbReference>
<dbReference type="PROSITE" id="PS51318">
    <property type="entry name" value="TAT"/>
    <property type="match status" value="1"/>
</dbReference>
<sequence>MRARHQSGTHISRIRRRLVGTATAAVAAAALIVGGITVTTDSTPTAEASPGELAVFGDSYASNPDFWVTYGLADDTNYPRTDGCVQAPNNWPRKLADQTGRVLRDWSCNGNTTGDVLDRIESARNAGDLSAATGAVVIQVGMNNYGPWGFFHDDRNFLDPAVVRSTYISDMHEITAKVRTYAPNASIVLAGMLSISSDNMVCPLNVIPEFPLGLPVPVLTSVENWLVDTQRDAAAETGTTFVDIKNPSAGNSTCSALDSERFVSGVVDTTTPDYNFMFHPSDKGSQFIVDLVKPYI</sequence>
<dbReference type="AlphaFoldDB" id="S4XF71"/>
<dbReference type="InterPro" id="IPR013830">
    <property type="entry name" value="SGNH_hydro"/>
</dbReference>
<dbReference type="OrthoDB" id="4393918at2"/>
<dbReference type="InterPro" id="IPR006311">
    <property type="entry name" value="TAT_signal"/>
</dbReference>
<keyword evidence="3" id="KW-1185">Reference proteome</keyword>
<evidence type="ECO:0000313" key="2">
    <source>
        <dbReference type="EMBL" id="AGP30265.1"/>
    </source>
</evidence>
<evidence type="ECO:0000313" key="3">
    <source>
        <dbReference type="Proteomes" id="UP000014809"/>
    </source>
</evidence>
<dbReference type="KEGG" id="cter:A606_03060"/>
<feature type="domain" description="SGNH hydrolase-type esterase" evidence="1">
    <location>
        <begin position="55"/>
        <end position="286"/>
    </location>
</feature>
<protein>
    <submittedName>
        <fullName evidence="2">Secreted esterase A</fullName>
    </submittedName>
</protein>
<name>S4XF71_9CORY</name>
<proteinExistence type="predicted"/>
<dbReference type="EMBL" id="CP003696">
    <property type="protein sequence ID" value="AGP30265.1"/>
    <property type="molecule type" value="Genomic_DNA"/>
</dbReference>
<dbReference type="InterPro" id="IPR036514">
    <property type="entry name" value="SGNH_hydro_sf"/>
</dbReference>
<evidence type="ECO:0000259" key="1">
    <source>
        <dbReference type="Pfam" id="PF13472"/>
    </source>
</evidence>
<reference evidence="2 3" key="1">
    <citation type="submission" date="2012-06" db="EMBL/GenBank/DDBJ databases">
        <title>Complete genome sequence of Corynebacterium terpenotabidum Y-11 (=DSM 44721).</title>
        <authorList>
            <person name="Ruckert C."/>
            <person name="Albersmeier A."/>
            <person name="Al-Dilaimi A."/>
            <person name="Szczepanowski R."/>
            <person name="Kalinowski J."/>
        </authorList>
    </citation>
    <scope>NUCLEOTIDE SEQUENCE [LARGE SCALE GENOMIC DNA]</scope>
    <source>
        <strain evidence="2 3">Y-11</strain>
    </source>
</reference>
<gene>
    <name evidence="2" type="ORF">A606_03060</name>
</gene>
<dbReference type="eggNOG" id="COG2755">
    <property type="taxonomic scope" value="Bacteria"/>
</dbReference>
<dbReference type="RefSeq" id="WP_020440629.1">
    <property type="nucleotide sequence ID" value="NC_021663.1"/>
</dbReference>
<dbReference type="PATRIC" id="fig|1200352.3.peg.613"/>
<dbReference type="HOGENOM" id="CLU_038449_2_0_11"/>
<dbReference type="STRING" id="1200352.A606_03060"/>
<accession>S4XF71</accession>
<dbReference type="Gene3D" id="3.40.50.1110">
    <property type="entry name" value="SGNH hydrolase"/>
    <property type="match status" value="1"/>
</dbReference>
<dbReference type="Pfam" id="PF13472">
    <property type="entry name" value="Lipase_GDSL_2"/>
    <property type="match status" value="1"/>
</dbReference>